<evidence type="ECO:0000313" key="2">
    <source>
        <dbReference type="EMBL" id="CAF4006500.1"/>
    </source>
</evidence>
<dbReference type="EMBL" id="CAJNOQ010010093">
    <property type="protein sequence ID" value="CAF1242652.1"/>
    <property type="molecule type" value="Genomic_DNA"/>
</dbReference>
<protein>
    <recommendedName>
        <fullName evidence="4">VWFA domain-containing protein</fullName>
    </recommendedName>
</protein>
<comment type="caution">
    <text evidence="1">The sequence shown here is derived from an EMBL/GenBank/DDBJ whole genome shotgun (WGS) entry which is preliminary data.</text>
</comment>
<dbReference type="InterPro" id="IPR036465">
    <property type="entry name" value="vWFA_dom_sf"/>
</dbReference>
<gene>
    <name evidence="1" type="ORF">GPM918_LOCUS25734</name>
    <name evidence="2" type="ORF">SRO942_LOCUS25769</name>
</gene>
<name>A0A814ZJY1_9BILA</name>
<keyword evidence="3" id="KW-1185">Reference proteome</keyword>
<dbReference type="OrthoDB" id="5317514at2759"/>
<dbReference type="Proteomes" id="UP000681722">
    <property type="component" value="Unassembled WGS sequence"/>
</dbReference>
<evidence type="ECO:0000313" key="3">
    <source>
        <dbReference type="Proteomes" id="UP000663829"/>
    </source>
</evidence>
<dbReference type="Proteomes" id="UP000663829">
    <property type="component" value="Unassembled WGS sequence"/>
</dbReference>
<accession>A0A814ZJY1</accession>
<sequence>MIDLTIKEFRSHWENLNLSGKHQIYWCIMVDNSGSMVDHRNIDYEVLVVIMEVLRKLESKFAVARFGSQTHQKILKNFNDLFTNQDGQYVLEALTFNEGTYPATGLARIAHKIFPVTESAIQPNIVVHRLVLMLTDGLTHERNYASYLTTIYKNQINLGFMFIETADQSSSRILLRDLKQVENCVLKTNSIAELPLEISELMHKMIKKSLKITSILSLQSRVEISSMINIKVPNIREVTLFKKPRLMNKSTPI</sequence>
<dbReference type="EMBL" id="CAJOBC010011078">
    <property type="protein sequence ID" value="CAF4006500.1"/>
    <property type="molecule type" value="Genomic_DNA"/>
</dbReference>
<dbReference type="Gene3D" id="3.40.50.410">
    <property type="entry name" value="von Willebrand factor, type A domain"/>
    <property type="match status" value="1"/>
</dbReference>
<reference evidence="1" key="1">
    <citation type="submission" date="2021-02" db="EMBL/GenBank/DDBJ databases">
        <authorList>
            <person name="Nowell W R."/>
        </authorList>
    </citation>
    <scope>NUCLEOTIDE SEQUENCE</scope>
</reference>
<dbReference type="AlphaFoldDB" id="A0A814ZJY1"/>
<proteinExistence type="predicted"/>
<evidence type="ECO:0000313" key="1">
    <source>
        <dbReference type="EMBL" id="CAF1242652.1"/>
    </source>
</evidence>
<dbReference type="SUPFAM" id="SSF53300">
    <property type="entry name" value="vWA-like"/>
    <property type="match status" value="1"/>
</dbReference>
<organism evidence="1 3">
    <name type="scientific">Didymodactylos carnosus</name>
    <dbReference type="NCBI Taxonomy" id="1234261"/>
    <lineage>
        <taxon>Eukaryota</taxon>
        <taxon>Metazoa</taxon>
        <taxon>Spiralia</taxon>
        <taxon>Gnathifera</taxon>
        <taxon>Rotifera</taxon>
        <taxon>Eurotatoria</taxon>
        <taxon>Bdelloidea</taxon>
        <taxon>Philodinida</taxon>
        <taxon>Philodinidae</taxon>
        <taxon>Didymodactylos</taxon>
    </lineage>
</organism>
<evidence type="ECO:0008006" key="4">
    <source>
        <dbReference type="Google" id="ProtNLM"/>
    </source>
</evidence>